<name>A0ABZ3DG86_9BURK</name>
<keyword evidence="2" id="KW-1185">Reference proteome</keyword>
<organism evidence="1 2">
    <name type="scientific">Burkholderia arboris</name>
    <dbReference type="NCBI Taxonomy" id="488730"/>
    <lineage>
        <taxon>Bacteria</taxon>
        <taxon>Pseudomonadati</taxon>
        <taxon>Pseudomonadota</taxon>
        <taxon>Betaproteobacteria</taxon>
        <taxon>Burkholderiales</taxon>
        <taxon>Burkholderiaceae</taxon>
        <taxon>Burkholderia</taxon>
        <taxon>Burkholderia cepacia complex</taxon>
    </lineage>
</organism>
<dbReference type="PROSITE" id="PS51257">
    <property type="entry name" value="PROKAR_LIPOPROTEIN"/>
    <property type="match status" value="1"/>
</dbReference>
<dbReference type="Proteomes" id="UP001448498">
    <property type="component" value="Chromosome 1"/>
</dbReference>
<sequence length="289" mass="31247">MYREVSRRLRSAAFSGNLCTSVACLTERSPPMPLSRRHFVATLAALPMLAARAASIAPVPSRPADRSAIIRAVFADGASLPDLTSHHVALLKRLRVMWMPVESGAPGIDPMHPLIGEGPTIALAKAALRTDDDALAIRTLAELGHLVPVFVATAGTLAPGQYTIPPALRKLFAFKGSGVDASGRFEFRAAHLAVLRGANWRTVDADAIDDVLSEGDFWPMPYIDGKRPYGDRTYYPFDMAELLGEPYKRDARGDLVKDGKKDARLERLHGETLAALQVFLMHADLAGAA</sequence>
<dbReference type="EMBL" id="CP109821">
    <property type="protein sequence ID" value="XAE48047.1"/>
    <property type="molecule type" value="Genomic_DNA"/>
</dbReference>
<gene>
    <name evidence="1" type="ORF">OHZ10_17080</name>
</gene>
<evidence type="ECO:0008006" key="3">
    <source>
        <dbReference type="Google" id="ProtNLM"/>
    </source>
</evidence>
<accession>A0ABZ3DG86</accession>
<evidence type="ECO:0000313" key="2">
    <source>
        <dbReference type="Proteomes" id="UP001448498"/>
    </source>
</evidence>
<evidence type="ECO:0000313" key="1">
    <source>
        <dbReference type="EMBL" id="XAE48047.1"/>
    </source>
</evidence>
<protein>
    <recommendedName>
        <fullName evidence="3">Tat pathway signal protein</fullName>
    </recommendedName>
</protein>
<reference evidence="1 2" key="1">
    <citation type="submission" date="2022-10" db="EMBL/GenBank/DDBJ databases">
        <title>Genomic of Burkholderia cepacia PN-1.</title>
        <authorList>
            <person name="Yang Y."/>
            <person name="Guan H."/>
            <person name="Huang J."/>
        </authorList>
    </citation>
    <scope>NUCLEOTIDE SEQUENCE [LARGE SCALE GENOMIC DNA]</scope>
    <source>
        <strain evidence="1 2">PN-1</strain>
    </source>
</reference>
<dbReference type="RefSeq" id="WP_342703266.1">
    <property type="nucleotide sequence ID" value="NZ_CP109821.1"/>
</dbReference>
<proteinExistence type="predicted"/>